<evidence type="ECO:0000256" key="1">
    <source>
        <dbReference type="SAM" id="MobiDB-lite"/>
    </source>
</evidence>
<dbReference type="GO" id="GO:0003676">
    <property type="term" value="F:nucleic acid binding"/>
    <property type="evidence" value="ECO:0007669"/>
    <property type="project" value="InterPro"/>
</dbReference>
<reference evidence="4" key="1">
    <citation type="submission" date="2020-10" db="EMBL/GenBank/DDBJ databases">
        <title>Connecting structure to function with the recovery of over 1000 high-quality activated sludge metagenome-assembled genomes encoding full-length rRNA genes using long-read sequencing.</title>
        <authorList>
            <person name="Singleton C.M."/>
            <person name="Petriglieri F."/>
            <person name="Kristensen J.M."/>
            <person name="Kirkegaard R.H."/>
            <person name="Michaelsen T.Y."/>
            <person name="Andersen M.H."/>
            <person name="Karst S.M."/>
            <person name="Dueholm M.S."/>
            <person name="Nielsen P.H."/>
            <person name="Albertsen M."/>
        </authorList>
    </citation>
    <scope>NUCLEOTIDE SEQUENCE</scope>
    <source>
        <strain evidence="4">OdNE_18-Q3-R46-58_BAT3C.305</strain>
    </source>
</reference>
<organism evidence="4 5">
    <name type="scientific">Candidatus Dechloromonas phosphorivorans</name>
    <dbReference type="NCBI Taxonomy" id="2899244"/>
    <lineage>
        <taxon>Bacteria</taxon>
        <taxon>Pseudomonadati</taxon>
        <taxon>Pseudomonadota</taxon>
        <taxon>Betaproteobacteria</taxon>
        <taxon>Rhodocyclales</taxon>
        <taxon>Azonexaceae</taxon>
        <taxon>Dechloromonas</taxon>
    </lineage>
</organism>
<accession>A0A9D7LJS4</accession>
<feature type="domain" description="YhcG N-terminal" evidence="3">
    <location>
        <begin position="22"/>
        <end position="188"/>
    </location>
</feature>
<dbReference type="Pfam" id="PF06250">
    <property type="entry name" value="YhcG_C"/>
    <property type="match status" value="1"/>
</dbReference>
<evidence type="ECO:0000259" key="3">
    <source>
        <dbReference type="Pfam" id="PF17761"/>
    </source>
</evidence>
<evidence type="ECO:0000259" key="2">
    <source>
        <dbReference type="Pfam" id="PF06250"/>
    </source>
</evidence>
<dbReference type="InterPro" id="IPR009362">
    <property type="entry name" value="YhcG_C"/>
</dbReference>
<feature type="region of interest" description="Disordered" evidence="1">
    <location>
        <begin position="375"/>
        <end position="401"/>
    </location>
</feature>
<feature type="domain" description="YhcG PDDEXK nuclease" evidence="2">
    <location>
        <begin position="214"/>
        <end position="368"/>
    </location>
</feature>
<evidence type="ECO:0000313" key="4">
    <source>
        <dbReference type="EMBL" id="MBK8889120.1"/>
    </source>
</evidence>
<dbReference type="EMBL" id="JADKBR010000001">
    <property type="protein sequence ID" value="MBK8889120.1"/>
    <property type="molecule type" value="Genomic_DNA"/>
</dbReference>
<dbReference type="Gene3D" id="3.40.1350.10">
    <property type="match status" value="1"/>
</dbReference>
<dbReference type="PANTHER" id="PTHR30547:SF5">
    <property type="entry name" value="NUCLEASE YHCG-RELATED"/>
    <property type="match status" value="1"/>
</dbReference>
<proteinExistence type="predicted"/>
<dbReference type="PANTHER" id="PTHR30547">
    <property type="entry name" value="UNCHARACTERIZED PROTEIN YHCG-RELATED"/>
    <property type="match status" value="1"/>
</dbReference>
<comment type="caution">
    <text evidence="4">The sequence shown here is derived from an EMBL/GenBank/DDBJ whole genome shotgun (WGS) entry which is preliminary data.</text>
</comment>
<dbReference type="Pfam" id="PF17761">
    <property type="entry name" value="DUF1016_N"/>
    <property type="match status" value="1"/>
</dbReference>
<dbReference type="InterPro" id="IPR011856">
    <property type="entry name" value="tRNA_endonuc-like_dom_sf"/>
</dbReference>
<protein>
    <submittedName>
        <fullName evidence="4">DUF1016 family protein</fullName>
    </submittedName>
</protein>
<evidence type="ECO:0000313" key="5">
    <source>
        <dbReference type="Proteomes" id="UP000808146"/>
    </source>
</evidence>
<dbReference type="InterPro" id="IPR053148">
    <property type="entry name" value="PD-DEXK-like_domain"/>
</dbReference>
<sequence length="401" mass="45658">MASKLRESDASVTAAPPLYGRVREILEAARSNIARTVNTSQVLANWLIGREIIEEEQAGMHRAGYGARLLLDLSERLGRDYGRGYSVDNLEAFRQFYLAYPRLISETVPRNSAFPAISETLSRKSGEPDCAVPWQTGALNPNLSWSHYRCLLRVNRQTARDFYEVEATSNAWTVRELTRQIGSLLFDRLAKSRDKKGLMRLAIQGQEIAQPIDALKDPVVLEFLDLPTSPRLVESKLEQALIDNLQTFLLELGKGFAFVSRQERITLEGDHFYIDLVFYHTVLKCFVLIDLKVGKLTHADLGQIQFYVNFYDRERRSEGDNPTLGLILCPDKNDAVVRYTLGEQQERNIFTSRYQLHLPTIEELESELRRELRFLAPEQTGANPKGGLKPVKKPTKTRDEA</sequence>
<dbReference type="AlphaFoldDB" id="A0A9D7LJS4"/>
<dbReference type="InterPro" id="IPR041527">
    <property type="entry name" value="YhcG_N"/>
</dbReference>
<gene>
    <name evidence="4" type="ORF">IPN75_01435</name>
</gene>
<name>A0A9D7LJS4_9RHOO</name>
<dbReference type="Proteomes" id="UP000808146">
    <property type="component" value="Unassembled WGS sequence"/>
</dbReference>